<evidence type="ECO:0000259" key="8">
    <source>
        <dbReference type="Pfam" id="PF03176"/>
    </source>
</evidence>
<dbReference type="RefSeq" id="WP_311671089.1">
    <property type="nucleotide sequence ID" value="NZ_JAVREO010000217.1"/>
</dbReference>
<name>A0ABU2K1D9_9ACTN</name>
<evidence type="ECO:0000256" key="3">
    <source>
        <dbReference type="ARBA" id="ARBA00022475"/>
    </source>
</evidence>
<dbReference type="SUPFAM" id="SSF82866">
    <property type="entry name" value="Multidrug efflux transporter AcrB transmembrane domain"/>
    <property type="match status" value="1"/>
</dbReference>
<evidence type="ECO:0000256" key="4">
    <source>
        <dbReference type="ARBA" id="ARBA00022692"/>
    </source>
</evidence>
<evidence type="ECO:0000256" key="1">
    <source>
        <dbReference type="ARBA" id="ARBA00004651"/>
    </source>
</evidence>
<evidence type="ECO:0000313" key="9">
    <source>
        <dbReference type="EMBL" id="MDT0271076.1"/>
    </source>
</evidence>
<feature type="transmembrane region" description="Helical" evidence="7">
    <location>
        <begin position="6"/>
        <end position="26"/>
    </location>
</feature>
<protein>
    <submittedName>
        <fullName evidence="9">MMPL family transporter</fullName>
    </submittedName>
</protein>
<keyword evidence="3" id="KW-1003">Cell membrane</keyword>
<accession>A0ABU2K1D9</accession>
<evidence type="ECO:0000256" key="7">
    <source>
        <dbReference type="SAM" id="Phobius"/>
    </source>
</evidence>
<dbReference type="Gene3D" id="1.20.1640.10">
    <property type="entry name" value="Multidrug efflux transporter AcrB transmembrane domain"/>
    <property type="match status" value="1"/>
</dbReference>
<comment type="subcellular location">
    <subcellularLocation>
        <location evidence="1">Cell membrane</location>
        <topology evidence="1">Multi-pass membrane protein</topology>
    </subcellularLocation>
</comment>
<dbReference type="Pfam" id="PF03176">
    <property type="entry name" value="MMPL"/>
    <property type="match status" value="1"/>
</dbReference>
<dbReference type="PANTHER" id="PTHR33406:SF6">
    <property type="entry name" value="MEMBRANE PROTEIN YDGH-RELATED"/>
    <property type="match status" value="1"/>
</dbReference>
<keyword evidence="6 7" id="KW-0472">Membrane</keyword>
<gene>
    <name evidence="9" type="ORF">RM844_32885</name>
</gene>
<feature type="domain" description="Membrane transport protein MMPL" evidence="8">
    <location>
        <begin position="1"/>
        <end position="119"/>
    </location>
</feature>
<dbReference type="PANTHER" id="PTHR33406">
    <property type="entry name" value="MEMBRANE PROTEIN MJ1562-RELATED"/>
    <property type="match status" value="1"/>
</dbReference>
<keyword evidence="10" id="KW-1185">Reference proteome</keyword>
<dbReference type="EMBL" id="JAVREO010000217">
    <property type="protein sequence ID" value="MDT0271076.1"/>
    <property type="molecule type" value="Genomic_DNA"/>
</dbReference>
<comment type="similarity">
    <text evidence="2">Belongs to the resistance-nodulation-cell division (RND) (TC 2.A.6) family. MmpL subfamily.</text>
</comment>
<keyword evidence="5 7" id="KW-1133">Transmembrane helix</keyword>
<proteinExistence type="inferred from homology"/>
<reference evidence="10" key="1">
    <citation type="submission" date="2023-07" db="EMBL/GenBank/DDBJ databases">
        <title>30 novel species of actinomycetes from the DSMZ collection.</title>
        <authorList>
            <person name="Nouioui I."/>
        </authorList>
    </citation>
    <scope>NUCLEOTIDE SEQUENCE [LARGE SCALE GENOMIC DNA]</scope>
    <source>
        <strain evidence="10">DSM 44915</strain>
    </source>
</reference>
<evidence type="ECO:0000256" key="2">
    <source>
        <dbReference type="ARBA" id="ARBA00010157"/>
    </source>
</evidence>
<sequence>QINWVVLAMSVIVLLAVGSDYNLLLVSRMKEEIHAGINTGIIRAMAGTGKVVTAAGLVFAATMASMIVSDLLTIGQVGTTIGLGLLFDTLIVRAFMTPSIAALLGRWFWWPQQVRPRPASAMLRPMGPRPLVRNLMLRD</sequence>
<keyword evidence="4 7" id="KW-0812">Transmembrane</keyword>
<evidence type="ECO:0000256" key="6">
    <source>
        <dbReference type="ARBA" id="ARBA00023136"/>
    </source>
</evidence>
<evidence type="ECO:0000313" key="10">
    <source>
        <dbReference type="Proteomes" id="UP001183410"/>
    </source>
</evidence>
<dbReference type="InterPro" id="IPR004869">
    <property type="entry name" value="MMPL_dom"/>
</dbReference>
<comment type="caution">
    <text evidence="9">The sequence shown here is derived from an EMBL/GenBank/DDBJ whole genome shotgun (WGS) entry which is preliminary data.</text>
</comment>
<feature type="transmembrane region" description="Helical" evidence="7">
    <location>
        <begin position="47"/>
        <end position="68"/>
    </location>
</feature>
<evidence type="ECO:0000256" key="5">
    <source>
        <dbReference type="ARBA" id="ARBA00022989"/>
    </source>
</evidence>
<feature type="non-terminal residue" evidence="9">
    <location>
        <position position="1"/>
    </location>
</feature>
<dbReference type="InterPro" id="IPR050545">
    <property type="entry name" value="Mycobact_MmpL"/>
</dbReference>
<dbReference type="Proteomes" id="UP001183410">
    <property type="component" value="Unassembled WGS sequence"/>
</dbReference>
<feature type="transmembrane region" description="Helical" evidence="7">
    <location>
        <begin position="74"/>
        <end position="96"/>
    </location>
</feature>
<organism evidence="9 10">
    <name type="scientific">Streptomyces chisholmiae</name>
    <dbReference type="NCBI Taxonomy" id="3075540"/>
    <lineage>
        <taxon>Bacteria</taxon>
        <taxon>Bacillati</taxon>
        <taxon>Actinomycetota</taxon>
        <taxon>Actinomycetes</taxon>
        <taxon>Kitasatosporales</taxon>
        <taxon>Streptomycetaceae</taxon>
        <taxon>Streptomyces</taxon>
    </lineage>
</organism>